<protein>
    <submittedName>
        <fullName evidence="1">Uncharacterized protein</fullName>
    </submittedName>
</protein>
<accession>A0A1B8AEU3</accession>
<dbReference type="Proteomes" id="UP000091967">
    <property type="component" value="Unassembled WGS sequence"/>
</dbReference>
<sequence>MSLTRRQLLAHANEEFTQAYNAGPYTSYKQIELLLNISDVCETGGPNVKATWMGKAGRCTATSMKVAERLVVKYPGGNYDFEIFHVPLAKGGHRFARCSFSGIVIDLVSNIGAFFLPDNETVTIGTTDTVSWRHARGRIYITDADGNEHPCEKVNANRALALCLYEVSRSAQLIVLFRELDPHLVNSNIAGTRYEHAMFGHGAIKWHLKPNTIENDATVAGIKELHLRPYIDDSDVKTRIVWDQSHTARDREESANEVHHFMATHGGPFYNEQWEADGVVDFFGLIWRELCVNYGSPRVVEQAATE</sequence>
<proteinExistence type="predicted"/>
<evidence type="ECO:0000313" key="1">
    <source>
        <dbReference type="EMBL" id="OBS19002.1"/>
    </source>
</evidence>
<organism evidence="1 2">
    <name type="scientific">Fusarium poae</name>
    <dbReference type="NCBI Taxonomy" id="36050"/>
    <lineage>
        <taxon>Eukaryota</taxon>
        <taxon>Fungi</taxon>
        <taxon>Dikarya</taxon>
        <taxon>Ascomycota</taxon>
        <taxon>Pezizomycotina</taxon>
        <taxon>Sordariomycetes</taxon>
        <taxon>Hypocreomycetidae</taxon>
        <taxon>Hypocreales</taxon>
        <taxon>Nectriaceae</taxon>
        <taxon>Fusarium</taxon>
    </lineage>
</organism>
<reference evidence="1 2" key="1">
    <citation type="submission" date="2016-06" db="EMBL/GenBank/DDBJ databases">
        <title>Living apart together: crosstalk between the core and supernumerary genomes in a fungal plant pathogen.</title>
        <authorList>
            <person name="Vanheule A."/>
            <person name="Audenaert K."/>
            <person name="Warris S."/>
            <person name="Van De Geest H."/>
            <person name="Schijlen E."/>
            <person name="Hofte M."/>
            <person name="De Saeger S."/>
            <person name="Haesaert G."/>
            <person name="Waalwijk C."/>
            <person name="Van Der Lee T."/>
        </authorList>
    </citation>
    <scope>NUCLEOTIDE SEQUENCE [LARGE SCALE GENOMIC DNA]</scope>
    <source>
        <strain evidence="1 2">2516</strain>
    </source>
</reference>
<comment type="caution">
    <text evidence="1">The sequence shown here is derived from an EMBL/GenBank/DDBJ whole genome shotgun (WGS) entry which is preliminary data.</text>
</comment>
<name>A0A1B8AEU3_FUSPO</name>
<gene>
    <name evidence="1" type="ORF">FPOA_10727</name>
</gene>
<evidence type="ECO:0000313" key="2">
    <source>
        <dbReference type="Proteomes" id="UP000091967"/>
    </source>
</evidence>
<keyword evidence="2" id="KW-1185">Reference proteome</keyword>
<dbReference type="EMBL" id="LYXU01000004">
    <property type="protein sequence ID" value="OBS19002.1"/>
    <property type="molecule type" value="Genomic_DNA"/>
</dbReference>
<dbReference type="AlphaFoldDB" id="A0A1B8AEU3"/>